<organism evidence="3 4">
    <name type="scientific">Hapsidospora chrysogenum (strain ATCC 11550 / CBS 779.69 / DSM 880 / IAM 14645 / JCM 23072 / IMI 49137)</name>
    <name type="common">Acremonium chrysogenum</name>
    <dbReference type="NCBI Taxonomy" id="857340"/>
    <lineage>
        <taxon>Eukaryota</taxon>
        <taxon>Fungi</taxon>
        <taxon>Dikarya</taxon>
        <taxon>Ascomycota</taxon>
        <taxon>Pezizomycotina</taxon>
        <taxon>Sordariomycetes</taxon>
        <taxon>Hypocreomycetidae</taxon>
        <taxon>Hypocreales</taxon>
        <taxon>Bionectriaceae</taxon>
        <taxon>Hapsidospora</taxon>
    </lineage>
</organism>
<comment type="caution">
    <text evidence="3">The sequence shown here is derived from an EMBL/GenBank/DDBJ whole genome shotgun (WGS) entry which is preliminary data.</text>
</comment>
<dbReference type="InterPro" id="IPR050302">
    <property type="entry name" value="Rab_GAP_TBC_domain"/>
</dbReference>
<dbReference type="Gene3D" id="1.10.472.80">
    <property type="entry name" value="Ypt/Rab-GAP domain of gyp1p, domain 3"/>
    <property type="match status" value="1"/>
</dbReference>
<dbReference type="InterPro" id="IPR053949">
    <property type="entry name" value="SBE2/SBE22_M"/>
</dbReference>
<dbReference type="GO" id="GO:0031267">
    <property type="term" value="F:small GTPase binding"/>
    <property type="evidence" value="ECO:0007669"/>
    <property type="project" value="TreeGrafter"/>
</dbReference>
<dbReference type="Pfam" id="PF22874">
    <property type="entry name" value="SBE2_M"/>
    <property type="match status" value="1"/>
</dbReference>
<dbReference type="Proteomes" id="UP000029964">
    <property type="component" value="Unassembled WGS sequence"/>
</dbReference>
<feature type="compositionally biased region" description="Low complexity" evidence="1">
    <location>
        <begin position="18"/>
        <end position="36"/>
    </location>
</feature>
<dbReference type="HOGENOM" id="CLU_009825_0_0_1"/>
<name>A0A086SXV1_HAPC1</name>
<dbReference type="EMBL" id="JPKY01000109">
    <property type="protein sequence ID" value="KFH41933.1"/>
    <property type="molecule type" value="Genomic_DNA"/>
</dbReference>
<proteinExistence type="predicted"/>
<evidence type="ECO:0000313" key="4">
    <source>
        <dbReference type="Proteomes" id="UP000029964"/>
    </source>
</evidence>
<feature type="compositionally biased region" description="Polar residues" evidence="1">
    <location>
        <begin position="318"/>
        <end position="333"/>
    </location>
</feature>
<evidence type="ECO:0000259" key="2">
    <source>
        <dbReference type="PROSITE" id="PS50086"/>
    </source>
</evidence>
<feature type="compositionally biased region" description="Polar residues" evidence="1">
    <location>
        <begin position="256"/>
        <end position="265"/>
    </location>
</feature>
<dbReference type="OrthoDB" id="289721at2759"/>
<feature type="compositionally biased region" description="Basic and acidic residues" evidence="1">
    <location>
        <begin position="405"/>
        <end position="424"/>
    </location>
</feature>
<gene>
    <name evidence="3" type="ORF">ACRE_073320</name>
</gene>
<protein>
    <submittedName>
        <fullName evidence="3">TBC domain-containing protein-like protein</fullName>
    </submittedName>
</protein>
<evidence type="ECO:0000313" key="3">
    <source>
        <dbReference type="EMBL" id="KFH41933.1"/>
    </source>
</evidence>
<dbReference type="PANTHER" id="PTHR47219">
    <property type="entry name" value="RAB GTPASE-ACTIVATING PROTEIN 1-LIKE"/>
    <property type="match status" value="1"/>
</dbReference>
<dbReference type="Gene3D" id="1.10.10.750">
    <property type="entry name" value="Ypt/Rab-GAP domain of gyp1p, domain 1"/>
    <property type="match status" value="1"/>
</dbReference>
<reference evidence="4" key="1">
    <citation type="journal article" date="2014" name="Genome Announc.">
        <title>Genome sequence and annotation of Acremonium chrysogenum, producer of the beta-lactam antibiotic cephalosporin C.</title>
        <authorList>
            <person name="Terfehr D."/>
            <person name="Dahlmann T.A."/>
            <person name="Specht T."/>
            <person name="Zadra I."/>
            <person name="Kuernsteiner H."/>
            <person name="Kueck U."/>
        </authorList>
    </citation>
    <scope>NUCLEOTIDE SEQUENCE [LARGE SCALE GENOMIC DNA]</scope>
    <source>
        <strain evidence="4">ATCC 11550 / CBS 779.69 / DSM 880 / IAM 14645 / JCM 23072 / IMI 49137</strain>
    </source>
</reference>
<feature type="compositionally biased region" description="Basic and acidic residues" evidence="1">
    <location>
        <begin position="337"/>
        <end position="346"/>
    </location>
</feature>
<dbReference type="Pfam" id="PF00566">
    <property type="entry name" value="RabGAP-TBC"/>
    <property type="match status" value="1"/>
</dbReference>
<feature type="compositionally biased region" description="Basic and acidic residues" evidence="1">
    <location>
        <begin position="233"/>
        <end position="244"/>
    </location>
</feature>
<dbReference type="SUPFAM" id="SSF47923">
    <property type="entry name" value="Ypt/Rab-GAP domain of gyp1p"/>
    <property type="match status" value="2"/>
</dbReference>
<evidence type="ECO:0000256" key="1">
    <source>
        <dbReference type="SAM" id="MobiDB-lite"/>
    </source>
</evidence>
<feature type="domain" description="Rab-GAP TBC" evidence="2">
    <location>
        <begin position="456"/>
        <end position="664"/>
    </location>
</feature>
<dbReference type="GO" id="GO:0005096">
    <property type="term" value="F:GTPase activator activity"/>
    <property type="evidence" value="ECO:0007669"/>
    <property type="project" value="TreeGrafter"/>
</dbReference>
<dbReference type="InterPro" id="IPR000195">
    <property type="entry name" value="Rab-GAP-TBC_dom"/>
</dbReference>
<dbReference type="SMART" id="SM00164">
    <property type="entry name" value="TBC"/>
    <property type="match status" value="1"/>
</dbReference>
<feature type="compositionally biased region" description="Polar residues" evidence="1">
    <location>
        <begin position="99"/>
        <end position="120"/>
    </location>
</feature>
<dbReference type="Gene3D" id="1.10.8.270">
    <property type="entry name" value="putative rabgap domain of human tbc1 domain family member 14 like domains"/>
    <property type="match status" value="1"/>
</dbReference>
<dbReference type="PANTHER" id="PTHR47219:SF15">
    <property type="entry name" value="TBC1 DOMAIN FAMILY MEMBER 12 ISOFORM X1"/>
    <property type="match status" value="1"/>
</dbReference>
<dbReference type="STRING" id="857340.A0A086SXV1"/>
<feature type="region of interest" description="Disordered" evidence="1">
    <location>
        <begin position="1"/>
        <end position="284"/>
    </location>
</feature>
<dbReference type="PROSITE" id="PS50086">
    <property type="entry name" value="TBC_RABGAP"/>
    <property type="match status" value="1"/>
</dbReference>
<dbReference type="FunFam" id="1.10.8.270:FF:000034">
    <property type="entry name" value="TBC (Tre-2/Bub2/Cdc16) domain family"/>
    <property type="match status" value="1"/>
</dbReference>
<keyword evidence="4" id="KW-1185">Reference proteome</keyword>
<sequence>MMRPGDLDTTPPTPSSPPGMTTSKSSKSSSFQSTHSGDSTTLDDVGNFEDIGLDDVDDNATLKSPRPLNGHRLPSPSAAPAGRTLASSRRPPPPRSSSYSNLQSTLHSSNPRSTSLSVLTDPSRPSHLSRPVSPVRRSLSNHSTSSLPLPGHRRRSPSPRLSANPRGPSLPARPRRGSWQSNHRKSFAELEHECDEDEGDDIPDGLILDNVPISPRPQSERPPTRQPSVSPSPDRDRAPKERIRSVGNGTPPVAQAQGSLKSPTWRSDAANAERPGHNALKSRAHSWNSALAALSAEAKALTEKLEEHADEEERARRPSTSGRPNTWNSNLRSSDYAYDKKERVKSTPELPPLRRTHVMIDPLPVSKEKEAVLSRTRPSWLPPKDPAEERKHLRQYQKMMAASAKADERREASRRSKTEMRDTTADGSMQIWEQDIIPRWNDAIRERRTREMWWRGVPPRSRGLVWLQAIGNELGLSESSFAAALGRAQEVEARVNQQRKDDAEDARKAKWFENIREDVAHGTWKELRIFDVEGPLHRGLVEVLMAYSMYRSDIGYVSGCNTIAALLLLNLPSPAAAFIALANVLNRPLPLSFYTCDAGAQASAYNLVLQILAKKSSHLHTHLTKRLGDMDPSEYLQGLFMSLFTGHLAIDEAARLWDVYVFEGDALLVRAAVAILLGKEMALLGTKTADEVRALLAARDSRDSGRRSPVVAEVGAEERFIAAVREAGKV</sequence>
<feature type="compositionally biased region" description="Basic and acidic residues" evidence="1">
    <location>
        <begin position="302"/>
        <end position="316"/>
    </location>
</feature>
<accession>A0A086SXV1</accession>
<feature type="compositionally biased region" description="Acidic residues" evidence="1">
    <location>
        <begin position="192"/>
        <end position="203"/>
    </location>
</feature>
<feature type="compositionally biased region" description="Low complexity" evidence="1">
    <location>
        <begin position="122"/>
        <end position="140"/>
    </location>
</feature>
<dbReference type="AlphaFoldDB" id="A0A086SXV1"/>
<dbReference type="InterPro" id="IPR035969">
    <property type="entry name" value="Rab-GAP_TBC_sf"/>
</dbReference>
<feature type="region of interest" description="Disordered" evidence="1">
    <location>
        <begin position="369"/>
        <end position="425"/>
    </location>
</feature>
<feature type="region of interest" description="Disordered" evidence="1">
    <location>
        <begin position="302"/>
        <end position="346"/>
    </location>
</feature>